<organism evidence="8 9">
    <name type="scientific">Sulfobacillus acidophilus (strain ATCC 700253 / DSM 10332 / NAL)</name>
    <dbReference type="NCBI Taxonomy" id="679936"/>
    <lineage>
        <taxon>Bacteria</taxon>
        <taxon>Bacillati</taxon>
        <taxon>Bacillota</taxon>
        <taxon>Clostridia</taxon>
        <taxon>Eubacteriales</taxon>
        <taxon>Clostridiales Family XVII. Incertae Sedis</taxon>
        <taxon>Sulfobacillus</taxon>
    </lineage>
</organism>
<accession>G8TYH2</accession>
<dbReference type="Pfam" id="PF00892">
    <property type="entry name" value="EamA"/>
    <property type="match status" value="2"/>
</dbReference>
<dbReference type="EMBL" id="CP003179">
    <property type="protein sequence ID" value="AEW06233.1"/>
    <property type="molecule type" value="Genomic_DNA"/>
</dbReference>
<reference evidence="9" key="1">
    <citation type="submission" date="2011-12" db="EMBL/GenBank/DDBJ databases">
        <title>The complete genome of chromosome of Sulfobacillus acidophilus DSM 10332.</title>
        <authorList>
            <person name="Lucas S."/>
            <person name="Han J."/>
            <person name="Lapidus A."/>
            <person name="Bruce D."/>
            <person name="Goodwin L."/>
            <person name="Pitluck S."/>
            <person name="Peters L."/>
            <person name="Kyrpides N."/>
            <person name="Mavromatis K."/>
            <person name="Ivanova N."/>
            <person name="Mikhailova N."/>
            <person name="Chertkov O."/>
            <person name="Saunders E."/>
            <person name="Detter J.C."/>
            <person name="Tapia R."/>
            <person name="Han C."/>
            <person name="Land M."/>
            <person name="Hauser L."/>
            <person name="Markowitz V."/>
            <person name="Cheng J.-F."/>
            <person name="Hugenholtz P."/>
            <person name="Woyke T."/>
            <person name="Wu D."/>
            <person name="Pukall R."/>
            <person name="Gehrich-Schroeter G."/>
            <person name="Schneider S."/>
            <person name="Klenk H.-P."/>
            <person name="Eisen J.A."/>
        </authorList>
    </citation>
    <scope>NUCLEOTIDE SEQUENCE [LARGE SCALE GENOMIC DNA]</scope>
    <source>
        <strain evidence="9">ATCC 700253 / DSM 10332 / NAL</strain>
    </source>
</reference>
<comment type="similarity">
    <text evidence="2">Belongs to the EamA transporter family.</text>
</comment>
<feature type="transmembrane region" description="Helical" evidence="6">
    <location>
        <begin position="144"/>
        <end position="162"/>
    </location>
</feature>
<dbReference type="InterPro" id="IPR037185">
    <property type="entry name" value="EmrE-like"/>
</dbReference>
<dbReference type="PANTHER" id="PTHR32322">
    <property type="entry name" value="INNER MEMBRANE TRANSPORTER"/>
    <property type="match status" value="1"/>
</dbReference>
<keyword evidence="4 6" id="KW-1133">Transmembrane helix</keyword>
<feature type="transmembrane region" description="Helical" evidence="6">
    <location>
        <begin position="204"/>
        <end position="223"/>
    </location>
</feature>
<dbReference type="AlphaFoldDB" id="G8TYH2"/>
<evidence type="ECO:0000256" key="3">
    <source>
        <dbReference type="ARBA" id="ARBA00022692"/>
    </source>
</evidence>
<dbReference type="STRING" id="679936.Sulac_2772"/>
<protein>
    <recommendedName>
        <fullName evidence="7">EamA domain-containing protein</fullName>
    </recommendedName>
</protein>
<evidence type="ECO:0000313" key="9">
    <source>
        <dbReference type="Proteomes" id="UP000005439"/>
    </source>
</evidence>
<evidence type="ECO:0000256" key="6">
    <source>
        <dbReference type="SAM" id="Phobius"/>
    </source>
</evidence>
<evidence type="ECO:0000256" key="1">
    <source>
        <dbReference type="ARBA" id="ARBA00004141"/>
    </source>
</evidence>
<evidence type="ECO:0000259" key="7">
    <source>
        <dbReference type="Pfam" id="PF00892"/>
    </source>
</evidence>
<feature type="transmembrane region" description="Helical" evidence="6">
    <location>
        <begin position="37"/>
        <end position="54"/>
    </location>
</feature>
<feature type="transmembrane region" description="Helical" evidence="6">
    <location>
        <begin position="61"/>
        <end position="82"/>
    </location>
</feature>
<feature type="transmembrane region" description="Helical" evidence="6">
    <location>
        <begin position="7"/>
        <end position="25"/>
    </location>
</feature>
<evidence type="ECO:0000256" key="4">
    <source>
        <dbReference type="ARBA" id="ARBA00022989"/>
    </source>
</evidence>
<feature type="transmembrane region" description="Helical" evidence="6">
    <location>
        <begin position="88"/>
        <end position="108"/>
    </location>
</feature>
<gene>
    <name evidence="8" type="ordered locus">Sulac_2772</name>
</gene>
<keyword evidence="9" id="KW-1185">Reference proteome</keyword>
<evidence type="ECO:0000313" key="8">
    <source>
        <dbReference type="EMBL" id="AEW06233.1"/>
    </source>
</evidence>
<feature type="transmembrane region" description="Helical" evidence="6">
    <location>
        <begin position="260"/>
        <end position="282"/>
    </location>
</feature>
<feature type="domain" description="EamA" evidence="7">
    <location>
        <begin position="9"/>
        <end position="135"/>
    </location>
</feature>
<keyword evidence="5 6" id="KW-0472">Membrane</keyword>
<dbReference type="HOGENOM" id="CLU_033863_4_2_9"/>
<dbReference type="InterPro" id="IPR000620">
    <property type="entry name" value="EamA_dom"/>
</dbReference>
<comment type="subcellular location">
    <subcellularLocation>
        <location evidence="1">Membrane</location>
        <topology evidence="1">Multi-pass membrane protein</topology>
    </subcellularLocation>
</comment>
<keyword evidence="3 6" id="KW-0812">Transmembrane</keyword>
<dbReference type="KEGG" id="sap:Sulac_2772"/>
<dbReference type="SUPFAM" id="SSF103481">
    <property type="entry name" value="Multidrug resistance efflux transporter EmrE"/>
    <property type="match status" value="2"/>
</dbReference>
<evidence type="ECO:0000256" key="2">
    <source>
        <dbReference type="ARBA" id="ARBA00007362"/>
    </source>
</evidence>
<dbReference type="PATRIC" id="fig|679936.5.peg.2866"/>
<dbReference type="Proteomes" id="UP000005439">
    <property type="component" value="Chromosome"/>
</dbReference>
<feature type="domain" description="EamA" evidence="7">
    <location>
        <begin position="145"/>
        <end position="275"/>
    </location>
</feature>
<dbReference type="PANTHER" id="PTHR32322:SF2">
    <property type="entry name" value="EAMA DOMAIN-CONTAINING PROTEIN"/>
    <property type="match status" value="1"/>
</dbReference>
<feature type="transmembrane region" description="Helical" evidence="6">
    <location>
        <begin position="174"/>
        <end position="192"/>
    </location>
</feature>
<sequence length="292" mass="32015">MSRRSQFGISMALVVLTWGMNYAMTKIGVERLAPVNFVFWRFLGTAAAMLPWMVKDLPRRWVDWGKLALMGLVGVSLYQWLFATALSLTTAADVAFLFNLSPLMTLAVQSVTGRRPVTRFMFWGAGLAVLGVLLLAHASLNGGWLGDLMALLAAMAWSAFTVMTDRFQLPVKGLAQTGWMAAVGSLGLLPFIRITEPWRLGFSTWGPLLYTILFVTVLGLSLWQRAVETEGAGRASLYLYVIPVVAALSGWLWLGERIGWTEGLGALLIVSGVIVGEGRVGFRRATNRLKSL</sequence>
<name>G8TYH2_SULAD</name>
<evidence type="ECO:0000256" key="5">
    <source>
        <dbReference type="ARBA" id="ARBA00023136"/>
    </source>
</evidence>
<dbReference type="InterPro" id="IPR050638">
    <property type="entry name" value="AA-Vitamin_Transporters"/>
</dbReference>
<proteinExistence type="inferred from homology"/>
<dbReference type="GO" id="GO:0016020">
    <property type="term" value="C:membrane"/>
    <property type="evidence" value="ECO:0007669"/>
    <property type="project" value="UniProtKB-SubCell"/>
</dbReference>
<reference evidence="8 9" key="2">
    <citation type="journal article" date="2012" name="Stand. Genomic Sci.">
        <title>Complete genome sequence of the moderately thermophilic mineral-sulfide-oxidizing firmicute Sulfobacillus acidophilus type strain (NAL(T)).</title>
        <authorList>
            <person name="Anderson I."/>
            <person name="Chertkov O."/>
            <person name="Chen A."/>
            <person name="Saunders E."/>
            <person name="Lapidus A."/>
            <person name="Nolan M."/>
            <person name="Lucas S."/>
            <person name="Hammon N."/>
            <person name="Deshpande S."/>
            <person name="Cheng J.F."/>
            <person name="Han C."/>
            <person name="Tapia R."/>
            <person name="Goodwin L.A."/>
            <person name="Pitluck S."/>
            <person name="Liolios K."/>
            <person name="Pagani I."/>
            <person name="Ivanova N."/>
            <person name="Mikhailova N."/>
            <person name="Pati A."/>
            <person name="Palaniappan K."/>
            <person name="Land M."/>
            <person name="Pan C."/>
            <person name="Rohde M."/>
            <person name="Pukall R."/>
            <person name="Goker M."/>
            <person name="Detter J.C."/>
            <person name="Woyke T."/>
            <person name="Bristow J."/>
            <person name="Eisen J.A."/>
            <person name="Markowitz V."/>
            <person name="Hugenholtz P."/>
            <person name="Kyrpides N.C."/>
            <person name="Klenk H.P."/>
            <person name="Mavromatis K."/>
        </authorList>
    </citation>
    <scope>NUCLEOTIDE SEQUENCE [LARGE SCALE GENOMIC DNA]</scope>
    <source>
        <strain evidence="9">ATCC 700253 / DSM 10332 / NAL</strain>
    </source>
</reference>
<feature type="transmembrane region" description="Helical" evidence="6">
    <location>
        <begin position="235"/>
        <end position="254"/>
    </location>
</feature>
<feature type="transmembrane region" description="Helical" evidence="6">
    <location>
        <begin position="120"/>
        <end position="138"/>
    </location>
</feature>